<dbReference type="GO" id="GO:0022857">
    <property type="term" value="F:transmembrane transporter activity"/>
    <property type="evidence" value="ECO:0007669"/>
    <property type="project" value="InterPro"/>
</dbReference>
<keyword evidence="3 6" id="KW-0812">Transmembrane</keyword>
<dbReference type="InterPro" id="IPR020846">
    <property type="entry name" value="MFS_dom"/>
</dbReference>
<organism evidence="8 9">
    <name type="scientific">Phomopsis amygdali</name>
    <name type="common">Fusicoccum amygdali</name>
    <dbReference type="NCBI Taxonomy" id="1214568"/>
    <lineage>
        <taxon>Eukaryota</taxon>
        <taxon>Fungi</taxon>
        <taxon>Dikarya</taxon>
        <taxon>Ascomycota</taxon>
        <taxon>Pezizomycotina</taxon>
        <taxon>Sordariomycetes</taxon>
        <taxon>Sordariomycetidae</taxon>
        <taxon>Diaporthales</taxon>
        <taxon>Diaporthaceae</taxon>
        <taxon>Diaporthe</taxon>
    </lineage>
</organism>
<evidence type="ECO:0000256" key="3">
    <source>
        <dbReference type="ARBA" id="ARBA00022692"/>
    </source>
</evidence>
<protein>
    <recommendedName>
        <fullName evidence="7">Major facilitator superfamily (MFS) profile domain-containing protein</fullName>
    </recommendedName>
</protein>
<gene>
    <name evidence="8" type="ORF">N8I77_013771</name>
</gene>
<keyword evidence="2" id="KW-0813">Transport</keyword>
<dbReference type="InterPro" id="IPR011701">
    <property type="entry name" value="MFS"/>
</dbReference>
<comment type="subcellular location">
    <subcellularLocation>
        <location evidence="1">Membrane</location>
        <topology evidence="1">Multi-pass membrane protein</topology>
    </subcellularLocation>
</comment>
<evidence type="ECO:0000256" key="4">
    <source>
        <dbReference type="ARBA" id="ARBA00022989"/>
    </source>
</evidence>
<proteinExistence type="predicted"/>
<keyword evidence="9" id="KW-1185">Reference proteome</keyword>
<feature type="transmembrane region" description="Helical" evidence="6">
    <location>
        <begin position="55"/>
        <end position="74"/>
    </location>
</feature>
<evidence type="ECO:0000256" key="6">
    <source>
        <dbReference type="SAM" id="Phobius"/>
    </source>
</evidence>
<name>A0AAD9VWL6_PHOAM</name>
<evidence type="ECO:0000259" key="7">
    <source>
        <dbReference type="PROSITE" id="PS50850"/>
    </source>
</evidence>
<dbReference type="Pfam" id="PF07690">
    <property type="entry name" value="MFS_1"/>
    <property type="match status" value="1"/>
</dbReference>
<dbReference type="PROSITE" id="PS50850">
    <property type="entry name" value="MFS"/>
    <property type="match status" value="1"/>
</dbReference>
<feature type="transmembrane region" description="Helical" evidence="6">
    <location>
        <begin position="182"/>
        <end position="203"/>
    </location>
</feature>
<feature type="transmembrane region" description="Helical" evidence="6">
    <location>
        <begin position="122"/>
        <end position="144"/>
    </location>
</feature>
<dbReference type="PANTHER" id="PTHR43791">
    <property type="entry name" value="PERMEASE-RELATED"/>
    <property type="match status" value="1"/>
</dbReference>
<dbReference type="Proteomes" id="UP001265746">
    <property type="component" value="Unassembled WGS sequence"/>
</dbReference>
<accession>A0AAD9VWL6</accession>
<feature type="transmembrane region" description="Helical" evidence="6">
    <location>
        <begin position="94"/>
        <end position="115"/>
    </location>
</feature>
<dbReference type="InterPro" id="IPR036259">
    <property type="entry name" value="MFS_trans_sf"/>
</dbReference>
<dbReference type="GO" id="GO:0016020">
    <property type="term" value="C:membrane"/>
    <property type="evidence" value="ECO:0007669"/>
    <property type="project" value="UniProtKB-SubCell"/>
</dbReference>
<feature type="transmembrane region" description="Helical" evidence="6">
    <location>
        <begin position="291"/>
        <end position="311"/>
    </location>
</feature>
<evidence type="ECO:0000313" key="9">
    <source>
        <dbReference type="Proteomes" id="UP001265746"/>
    </source>
</evidence>
<feature type="transmembrane region" description="Helical" evidence="6">
    <location>
        <begin position="355"/>
        <end position="377"/>
    </location>
</feature>
<dbReference type="SUPFAM" id="SSF103473">
    <property type="entry name" value="MFS general substrate transporter"/>
    <property type="match status" value="1"/>
</dbReference>
<sequence>MATKTRSAAASLNEHKTLSTVKDAATYHHPTVIDDSTFKEKTEAEKKLLRKIDMCLLPTIWLIYLLSYMGRFNIGNARVAGMGDDLKLSNSRYYLVVVLFQVGYVIAEVPSNMILARSRPSLFIPALMIFWGTSCATIAAAQTWKQLVGLRFLLGTAEAGFSPAVIFIISSWYRKREQSKRLVVFLSAGIMSTAYGSVLAGAITGGLDGKLGMAAWRWLFIIKGVITVTAAFIVPFALLDYPLTSKRLRPKERQLAYARLRADGITSRNDGIGNGLSHLAAFKAAATNWRIIPLTLGYMVIIGSISLAYFYPTFAAQLGYDRINAQYMTAPFYGVALVIAVMLSIIADKLPSYRAIFTSAVLLFFGCFFSALSAGITSPAARYVFLCFINTAGWSANALSLSYTSTVLGPVEPEVRAICLAIINGMGNLAQLYGTYIFTSSKAPGYVMGFSVYSAIFCD</sequence>
<evidence type="ECO:0000256" key="1">
    <source>
        <dbReference type="ARBA" id="ARBA00004141"/>
    </source>
</evidence>
<feature type="transmembrane region" description="Helical" evidence="6">
    <location>
        <begin position="215"/>
        <end position="239"/>
    </location>
</feature>
<evidence type="ECO:0000256" key="5">
    <source>
        <dbReference type="ARBA" id="ARBA00023136"/>
    </source>
</evidence>
<dbReference type="Gene3D" id="1.20.1250.20">
    <property type="entry name" value="MFS general substrate transporter like domains"/>
    <property type="match status" value="2"/>
</dbReference>
<feature type="transmembrane region" description="Helical" evidence="6">
    <location>
        <begin position="150"/>
        <end position="170"/>
    </location>
</feature>
<keyword evidence="5 6" id="KW-0472">Membrane</keyword>
<dbReference type="FunFam" id="1.20.1250.20:FF:000057">
    <property type="entry name" value="MFS general substrate transporter"/>
    <property type="match status" value="1"/>
</dbReference>
<keyword evidence="4 6" id="KW-1133">Transmembrane helix</keyword>
<reference evidence="8" key="1">
    <citation type="submission" date="2023-06" db="EMBL/GenBank/DDBJ databases">
        <authorList>
            <person name="Noh H."/>
        </authorList>
    </citation>
    <scope>NUCLEOTIDE SEQUENCE</scope>
    <source>
        <strain evidence="8">DUCC20226</strain>
    </source>
</reference>
<evidence type="ECO:0000256" key="2">
    <source>
        <dbReference type="ARBA" id="ARBA00022448"/>
    </source>
</evidence>
<comment type="caution">
    <text evidence="8">The sequence shown here is derived from an EMBL/GenBank/DDBJ whole genome shotgun (WGS) entry which is preliminary data.</text>
</comment>
<dbReference type="EMBL" id="JAUJFL010000014">
    <property type="protein sequence ID" value="KAK2595746.1"/>
    <property type="molecule type" value="Genomic_DNA"/>
</dbReference>
<dbReference type="AlphaFoldDB" id="A0AAD9VWL6"/>
<feature type="domain" description="Major facilitator superfamily (MFS) profile" evidence="7">
    <location>
        <begin position="56"/>
        <end position="459"/>
    </location>
</feature>
<feature type="transmembrane region" description="Helical" evidence="6">
    <location>
        <begin position="331"/>
        <end position="348"/>
    </location>
</feature>
<dbReference type="PANTHER" id="PTHR43791:SF38">
    <property type="entry name" value="MAJOR FACILITATOR SUPERFAMILY (MFS) PROFILE DOMAIN-CONTAINING PROTEIN"/>
    <property type="match status" value="1"/>
</dbReference>
<evidence type="ECO:0000313" key="8">
    <source>
        <dbReference type="EMBL" id="KAK2595746.1"/>
    </source>
</evidence>